<keyword evidence="2" id="KW-1185">Reference proteome</keyword>
<name>A0ACB9NCI1_BAUVA</name>
<protein>
    <submittedName>
        <fullName evidence="1">Uncharacterized protein</fullName>
    </submittedName>
</protein>
<sequence>MFSTLKCVLFPLNQSQKTLYISCSGPSRFDWDQDAKAWIYRRNKSNLYKVLESELEQLCGKPLLLS</sequence>
<dbReference type="EMBL" id="CM039432">
    <property type="protein sequence ID" value="KAI4334049.1"/>
    <property type="molecule type" value="Genomic_DNA"/>
</dbReference>
<proteinExistence type="predicted"/>
<reference evidence="1 2" key="1">
    <citation type="journal article" date="2022" name="DNA Res.">
        <title>Chromosomal-level genome assembly of the orchid tree Bauhinia variegata (Leguminosae; Cercidoideae) supports the allotetraploid origin hypothesis of Bauhinia.</title>
        <authorList>
            <person name="Zhong Y."/>
            <person name="Chen Y."/>
            <person name="Zheng D."/>
            <person name="Pang J."/>
            <person name="Liu Y."/>
            <person name="Luo S."/>
            <person name="Meng S."/>
            <person name="Qian L."/>
            <person name="Wei D."/>
            <person name="Dai S."/>
            <person name="Zhou R."/>
        </authorList>
    </citation>
    <scope>NUCLEOTIDE SEQUENCE [LARGE SCALE GENOMIC DNA]</scope>
    <source>
        <strain evidence="1">BV-YZ2020</strain>
    </source>
</reference>
<evidence type="ECO:0000313" key="2">
    <source>
        <dbReference type="Proteomes" id="UP000828941"/>
    </source>
</evidence>
<accession>A0ACB9NCI1</accession>
<comment type="caution">
    <text evidence="1">The sequence shown here is derived from an EMBL/GenBank/DDBJ whole genome shotgun (WGS) entry which is preliminary data.</text>
</comment>
<organism evidence="1 2">
    <name type="scientific">Bauhinia variegata</name>
    <name type="common">Purple orchid tree</name>
    <name type="synonym">Phanera variegata</name>
    <dbReference type="NCBI Taxonomy" id="167791"/>
    <lineage>
        <taxon>Eukaryota</taxon>
        <taxon>Viridiplantae</taxon>
        <taxon>Streptophyta</taxon>
        <taxon>Embryophyta</taxon>
        <taxon>Tracheophyta</taxon>
        <taxon>Spermatophyta</taxon>
        <taxon>Magnoliopsida</taxon>
        <taxon>eudicotyledons</taxon>
        <taxon>Gunneridae</taxon>
        <taxon>Pentapetalae</taxon>
        <taxon>rosids</taxon>
        <taxon>fabids</taxon>
        <taxon>Fabales</taxon>
        <taxon>Fabaceae</taxon>
        <taxon>Cercidoideae</taxon>
        <taxon>Cercideae</taxon>
        <taxon>Bauhiniinae</taxon>
        <taxon>Bauhinia</taxon>
    </lineage>
</organism>
<gene>
    <name evidence="1" type="ORF">L6164_018787</name>
</gene>
<dbReference type="Proteomes" id="UP000828941">
    <property type="component" value="Chromosome 7"/>
</dbReference>
<evidence type="ECO:0000313" key="1">
    <source>
        <dbReference type="EMBL" id="KAI4334049.1"/>
    </source>
</evidence>